<proteinExistence type="predicted"/>
<accession>B9SRH8</accession>
<evidence type="ECO:0000313" key="3">
    <source>
        <dbReference type="Proteomes" id="UP000008311"/>
    </source>
</evidence>
<protein>
    <submittedName>
        <fullName evidence="2">Uncharacterized protein</fullName>
    </submittedName>
</protein>
<dbReference type="AlphaFoldDB" id="B9SRH8"/>
<organism evidence="2 3">
    <name type="scientific">Ricinus communis</name>
    <name type="common">Castor bean</name>
    <dbReference type="NCBI Taxonomy" id="3988"/>
    <lineage>
        <taxon>Eukaryota</taxon>
        <taxon>Viridiplantae</taxon>
        <taxon>Streptophyta</taxon>
        <taxon>Embryophyta</taxon>
        <taxon>Tracheophyta</taxon>
        <taxon>Spermatophyta</taxon>
        <taxon>Magnoliopsida</taxon>
        <taxon>eudicotyledons</taxon>
        <taxon>Gunneridae</taxon>
        <taxon>Pentapetalae</taxon>
        <taxon>rosids</taxon>
        <taxon>fabids</taxon>
        <taxon>Malpighiales</taxon>
        <taxon>Euphorbiaceae</taxon>
        <taxon>Acalyphoideae</taxon>
        <taxon>Acalypheae</taxon>
        <taxon>Ricinus</taxon>
    </lineage>
</organism>
<dbReference type="Proteomes" id="UP000008311">
    <property type="component" value="Unassembled WGS sequence"/>
</dbReference>
<gene>
    <name evidence="2" type="ORF">RCOM_0384320</name>
</gene>
<feature type="region of interest" description="Disordered" evidence="1">
    <location>
        <begin position="106"/>
        <end position="127"/>
    </location>
</feature>
<dbReference type="InParanoid" id="B9SRH8"/>
<keyword evidence="3" id="KW-1185">Reference proteome</keyword>
<name>B9SRH8_RICCO</name>
<dbReference type="EMBL" id="EQ974098">
    <property type="protein sequence ID" value="EEF33805.1"/>
    <property type="molecule type" value="Genomic_DNA"/>
</dbReference>
<sequence>MSLKINLDSKPSSPYFHPPISPMRRYNMSFDNCFSPQAKSQTLVHSPQHNNVAHPYYMPEHWFSVAPPMAIDVEEEKEEEKETKSISELSMAVTLLIANFVRDNKDKDRRKKIGPVESSSFTPPNDW</sequence>
<reference evidence="3" key="1">
    <citation type="journal article" date="2010" name="Nat. Biotechnol.">
        <title>Draft genome sequence of the oilseed species Ricinus communis.</title>
        <authorList>
            <person name="Chan A.P."/>
            <person name="Crabtree J."/>
            <person name="Zhao Q."/>
            <person name="Lorenzi H."/>
            <person name="Orvis J."/>
            <person name="Puiu D."/>
            <person name="Melake-Berhan A."/>
            <person name="Jones K.M."/>
            <person name="Redman J."/>
            <person name="Chen G."/>
            <person name="Cahoon E.B."/>
            <person name="Gedil M."/>
            <person name="Stanke M."/>
            <person name="Haas B.J."/>
            <person name="Wortman J.R."/>
            <person name="Fraser-Liggett C.M."/>
            <person name="Ravel J."/>
            <person name="Rabinowicz P.D."/>
        </authorList>
    </citation>
    <scope>NUCLEOTIDE SEQUENCE [LARGE SCALE GENOMIC DNA]</scope>
    <source>
        <strain evidence="3">cv. Hale</strain>
    </source>
</reference>
<evidence type="ECO:0000256" key="1">
    <source>
        <dbReference type="SAM" id="MobiDB-lite"/>
    </source>
</evidence>
<evidence type="ECO:0000313" key="2">
    <source>
        <dbReference type="EMBL" id="EEF33805.1"/>
    </source>
</evidence>
<feature type="compositionally biased region" description="Polar residues" evidence="1">
    <location>
        <begin position="117"/>
        <end position="127"/>
    </location>
</feature>